<dbReference type="OMA" id="ANDFMVL"/>
<dbReference type="Proteomes" id="UP000002009">
    <property type="component" value="Chromosome 7"/>
</dbReference>
<dbReference type="OrthoDB" id="550279at2759"/>
<dbReference type="FunCoup" id="C1EAN2">
    <property type="interactions" value="244"/>
</dbReference>
<organism evidence="1 2">
    <name type="scientific">Micromonas commoda (strain RCC299 / NOUM17 / CCMP2709)</name>
    <name type="common">Picoplanktonic green alga</name>
    <dbReference type="NCBI Taxonomy" id="296587"/>
    <lineage>
        <taxon>Eukaryota</taxon>
        <taxon>Viridiplantae</taxon>
        <taxon>Chlorophyta</taxon>
        <taxon>Mamiellophyceae</taxon>
        <taxon>Mamiellales</taxon>
        <taxon>Mamiellaceae</taxon>
        <taxon>Micromonas</taxon>
    </lineage>
</organism>
<sequence length="139" mass="15433">MNFLKRGFKAAKTFVFGDEDEDEYSDGSNGGFSTKREVAVERRRIPVVQYAVSSLTGAHMGGIQSLSWFTRSMFRDDDGDVAEQFIDGEAGETKVGECAGDEDEARAGKVSYREARVEVERVLDGNVLLKNSFDEVQMD</sequence>
<accession>C1EAN2</accession>
<dbReference type="RefSeq" id="XP_002503631.1">
    <property type="nucleotide sequence ID" value="XM_002503585.1"/>
</dbReference>
<dbReference type="PANTHER" id="PTHR35750">
    <property type="entry name" value="PHOSPHOLIPID HYDROPEROXIDE GLUTATHIONE PEROXIDASE"/>
    <property type="match status" value="1"/>
</dbReference>
<dbReference type="AlphaFoldDB" id="C1EAN2"/>
<evidence type="ECO:0000313" key="1">
    <source>
        <dbReference type="EMBL" id="ACO64889.1"/>
    </source>
</evidence>
<dbReference type="InParanoid" id="C1EAN2"/>
<dbReference type="PANTHER" id="PTHR35750:SF1">
    <property type="entry name" value="PHOSPHOLIPID HYDROPEROXIDE GLUTATHIONE PEROXIDASE"/>
    <property type="match status" value="1"/>
</dbReference>
<proteinExistence type="predicted"/>
<dbReference type="KEGG" id="mis:MICPUN_60132"/>
<dbReference type="EMBL" id="CP001328">
    <property type="protein sequence ID" value="ACO64889.1"/>
    <property type="molecule type" value="Genomic_DNA"/>
</dbReference>
<keyword evidence="2" id="KW-1185">Reference proteome</keyword>
<name>C1EAN2_MICCC</name>
<dbReference type="GeneID" id="8245266"/>
<reference evidence="1 2" key="1">
    <citation type="journal article" date="2009" name="Science">
        <title>Green evolution and dynamic adaptations revealed by genomes of the marine picoeukaryotes Micromonas.</title>
        <authorList>
            <person name="Worden A.Z."/>
            <person name="Lee J.H."/>
            <person name="Mock T."/>
            <person name="Rouze P."/>
            <person name="Simmons M.P."/>
            <person name="Aerts A.L."/>
            <person name="Allen A.E."/>
            <person name="Cuvelier M.L."/>
            <person name="Derelle E."/>
            <person name="Everett M.V."/>
            <person name="Foulon E."/>
            <person name="Grimwood J."/>
            <person name="Gundlach H."/>
            <person name="Henrissat B."/>
            <person name="Napoli C."/>
            <person name="McDonald S.M."/>
            <person name="Parker M.S."/>
            <person name="Rombauts S."/>
            <person name="Salamov A."/>
            <person name="Von Dassow P."/>
            <person name="Badger J.H."/>
            <person name="Coutinho P.M."/>
            <person name="Demir E."/>
            <person name="Dubchak I."/>
            <person name="Gentemann C."/>
            <person name="Eikrem W."/>
            <person name="Gready J.E."/>
            <person name="John U."/>
            <person name="Lanier W."/>
            <person name="Lindquist E.A."/>
            <person name="Lucas S."/>
            <person name="Mayer K.F."/>
            <person name="Moreau H."/>
            <person name="Not F."/>
            <person name="Otillar R."/>
            <person name="Panaud O."/>
            <person name="Pangilinan J."/>
            <person name="Paulsen I."/>
            <person name="Piegu B."/>
            <person name="Poliakov A."/>
            <person name="Robbens S."/>
            <person name="Schmutz J."/>
            <person name="Toulza E."/>
            <person name="Wyss T."/>
            <person name="Zelensky A."/>
            <person name="Zhou K."/>
            <person name="Armbrust E.V."/>
            <person name="Bhattacharya D."/>
            <person name="Goodenough U.W."/>
            <person name="Van de Peer Y."/>
            <person name="Grigoriev I.V."/>
        </authorList>
    </citation>
    <scope>NUCLEOTIDE SEQUENCE [LARGE SCALE GENOMIC DNA]</scope>
    <source>
        <strain evidence="2">RCC299 / NOUM17</strain>
    </source>
</reference>
<gene>
    <name evidence="1" type="ORF">MICPUN_60132</name>
</gene>
<evidence type="ECO:0000313" key="2">
    <source>
        <dbReference type="Proteomes" id="UP000002009"/>
    </source>
</evidence>
<protein>
    <submittedName>
        <fullName evidence="1">Uncharacterized protein</fullName>
    </submittedName>
</protein>